<evidence type="ECO:0000313" key="3">
    <source>
        <dbReference type="Proteomes" id="UP000734854"/>
    </source>
</evidence>
<keyword evidence="3" id="KW-1185">Reference proteome</keyword>
<sequence length="268" mass="29367">MMPAGEQKDTVSVKKVALRELPKESGNIINKLPMNSPIAKEKEFDSNSVKVVTTETVRLTGSKRKQSDCSVTPTNCQTPGKVGPHGNLVYVRRKLETEQAKTGIANKVESPVSRKSNGAVSAAANLDLNQAQESKINSFEANEPALSDPLITSPDGPADICLEEKSSDDLVTQEPPASNGKPPVVTDSVRVNTQNWKERFLQLQKYLENCDQSSQEDYVKMLRSLSAAARSKHAVELEKRAIQLLLDEGKELQRMKVLNVLGKASQQD</sequence>
<dbReference type="Proteomes" id="UP000734854">
    <property type="component" value="Unassembled WGS sequence"/>
</dbReference>
<reference evidence="2 3" key="1">
    <citation type="submission" date="2020-08" db="EMBL/GenBank/DDBJ databases">
        <title>Plant Genome Project.</title>
        <authorList>
            <person name="Zhang R.-G."/>
        </authorList>
    </citation>
    <scope>NUCLEOTIDE SEQUENCE [LARGE SCALE GENOMIC DNA]</scope>
    <source>
        <tissue evidence="2">Rhizome</tissue>
    </source>
</reference>
<evidence type="ECO:0000256" key="1">
    <source>
        <dbReference type="SAM" id="MobiDB-lite"/>
    </source>
</evidence>
<name>A0A8J5IMQ4_ZINOF</name>
<dbReference type="PANTHER" id="PTHR34555">
    <property type="entry name" value="INTEGRAL MEMBRANE HEMOLYSIN-III-LIKE PROTEIN"/>
    <property type="match status" value="1"/>
</dbReference>
<feature type="region of interest" description="Disordered" evidence="1">
    <location>
        <begin position="61"/>
        <end position="80"/>
    </location>
</feature>
<organism evidence="2 3">
    <name type="scientific">Zingiber officinale</name>
    <name type="common">Ginger</name>
    <name type="synonym">Amomum zingiber</name>
    <dbReference type="NCBI Taxonomy" id="94328"/>
    <lineage>
        <taxon>Eukaryota</taxon>
        <taxon>Viridiplantae</taxon>
        <taxon>Streptophyta</taxon>
        <taxon>Embryophyta</taxon>
        <taxon>Tracheophyta</taxon>
        <taxon>Spermatophyta</taxon>
        <taxon>Magnoliopsida</taxon>
        <taxon>Liliopsida</taxon>
        <taxon>Zingiberales</taxon>
        <taxon>Zingiberaceae</taxon>
        <taxon>Zingiber</taxon>
    </lineage>
</organism>
<evidence type="ECO:0000313" key="2">
    <source>
        <dbReference type="EMBL" id="KAG6538040.1"/>
    </source>
</evidence>
<gene>
    <name evidence="2" type="ORF">ZIOFF_003143</name>
</gene>
<proteinExistence type="predicted"/>
<feature type="region of interest" description="Disordered" evidence="1">
    <location>
        <begin position="167"/>
        <end position="186"/>
    </location>
</feature>
<comment type="caution">
    <text evidence="2">The sequence shown here is derived from an EMBL/GenBank/DDBJ whole genome shotgun (WGS) entry which is preliminary data.</text>
</comment>
<accession>A0A8J5IMQ4</accession>
<feature type="compositionally biased region" description="Polar residues" evidence="1">
    <location>
        <begin position="68"/>
        <end position="78"/>
    </location>
</feature>
<dbReference type="PANTHER" id="PTHR34555:SF1">
    <property type="entry name" value="INTEGRAL MEMBRANE HEMOLYSIN-III-LIKE PROTEIN"/>
    <property type="match status" value="1"/>
</dbReference>
<dbReference type="AlphaFoldDB" id="A0A8J5IMQ4"/>
<protein>
    <submittedName>
        <fullName evidence="2">Uncharacterized protein</fullName>
    </submittedName>
</protein>
<dbReference type="EMBL" id="JACMSC010000001">
    <property type="protein sequence ID" value="KAG6538040.1"/>
    <property type="molecule type" value="Genomic_DNA"/>
</dbReference>
<dbReference type="OrthoDB" id="1925139at2759"/>